<dbReference type="InterPro" id="IPR001647">
    <property type="entry name" value="HTH_TetR"/>
</dbReference>
<gene>
    <name evidence="4" type="ORF">AU192_19560</name>
</gene>
<dbReference type="PANTHER" id="PTHR30055:SF207">
    <property type="entry name" value="HTH-TYPE TRANSCRIPTIONAL REPRESSOR FATR"/>
    <property type="match status" value="1"/>
</dbReference>
<accession>A0A101A3B9</accession>
<dbReference type="AlphaFoldDB" id="A0A101A3B9"/>
<dbReference type="RefSeq" id="WP_064398342.1">
    <property type="nucleotide sequence ID" value="NZ_LQIR01000034.1"/>
</dbReference>
<organism evidence="4 5">
    <name type="scientific">Mycobacterium lehmannii</name>
    <dbReference type="NCBI Taxonomy" id="2048550"/>
    <lineage>
        <taxon>Bacteria</taxon>
        <taxon>Bacillati</taxon>
        <taxon>Actinomycetota</taxon>
        <taxon>Actinomycetes</taxon>
        <taxon>Mycobacteriales</taxon>
        <taxon>Mycobacteriaceae</taxon>
        <taxon>Mycobacterium</taxon>
    </lineage>
</organism>
<evidence type="ECO:0000259" key="3">
    <source>
        <dbReference type="PROSITE" id="PS50977"/>
    </source>
</evidence>
<evidence type="ECO:0000313" key="4">
    <source>
        <dbReference type="EMBL" id="KUI12278.1"/>
    </source>
</evidence>
<dbReference type="InterPro" id="IPR009057">
    <property type="entry name" value="Homeodomain-like_sf"/>
</dbReference>
<feature type="DNA-binding region" description="H-T-H motif" evidence="2">
    <location>
        <begin position="40"/>
        <end position="59"/>
    </location>
</feature>
<proteinExistence type="predicted"/>
<sequence>MAKAAGGRTRRRRDRGSINADEILEGALQVAQEVSIENLSMPQLAKHLGVGVTSIYWYFRRKDDLLDAMTDRALERFEFTVPTISASNWRESLRDHALTMRKRFRADPILCDLVLIRGQFGHRAMHGALQKLGQPIGALVEAGLTVDQAAETYGAISVHIRGSVVLERLQERTEGFPSQRDDGGRYIGFADDIDFGYILDSILDHAEAIIAAA</sequence>
<dbReference type="GO" id="GO:0003700">
    <property type="term" value="F:DNA-binding transcription factor activity"/>
    <property type="evidence" value="ECO:0007669"/>
    <property type="project" value="TreeGrafter"/>
</dbReference>
<dbReference type="InterPro" id="IPR036271">
    <property type="entry name" value="Tet_transcr_reg_TetR-rel_C_sf"/>
</dbReference>
<dbReference type="Gene3D" id="1.10.357.10">
    <property type="entry name" value="Tetracycline Repressor, domain 2"/>
    <property type="match status" value="1"/>
</dbReference>
<name>A0A101A3B9_9MYCO</name>
<dbReference type="SUPFAM" id="SSF46689">
    <property type="entry name" value="Homeodomain-like"/>
    <property type="match status" value="1"/>
</dbReference>
<dbReference type="PANTHER" id="PTHR30055">
    <property type="entry name" value="HTH-TYPE TRANSCRIPTIONAL REGULATOR RUTR"/>
    <property type="match status" value="1"/>
</dbReference>
<dbReference type="Pfam" id="PF00440">
    <property type="entry name" value="TetR_N"/>
    <property type="match status" value="1"/>
</dbReference>
<evidence type="ECO:0000313" key="5">
    <source>
        <dbReference type="Proteomes" id="UP000053707"/>
    </source>
</evidence>
<keyword evidence="5" id="KW-1185">Reference proteome</keyword>
<evidence type="ECO:0000256" key="2">
    <source>
        <dbReference type="PROSITE-ProRule" id="PRU00335"/>
    </source>
</evidence>
<dbReference type="InterPro" id="IPR050109">
    <property type="entry name" value="HTH-type_TetR-like_transc_reg"/>
</dbReference>
<keyword evidence="1 2" id="KW-0238">DNA-binding</keyword>
<protein>
    <submittedName>
        <fullName evidence="4">TetR family transcriptional regulator</fullName>
    </submittedName>
</protein>
<dbReference type="PROSITE" id="PS50977">
    <property type="entry name" value="HTH_TETR_2"/>
    <property type="match status" value="1"/>
</dbReference>
<dbReference type="Proteomes" id="UP000053707">
    <property type="component" value="Unassembled WGS sequence"/>
</dbReference>
<feature type="domain" description="HTH tetR-type" evidence="3">
    <location>
        <begin position="17"/>
        <end position="77"/>
    </location>
</feature>
<dbReference type="SUPFAM" id="SSF48498">
    <property type="entry name" value="Tetracyclin repressor-like, C-terminal domain"/>
    <property type="match status" value="1"/>
</dbReference>
<evidence type="ECO:0000256" key="1">
    <source>
        <dbReference type="ARBA" id="ARBA00023125"/>
    </source>
</evidence>
<dbReference type="GO" id="GO:0000976">
    <property type="term" value="F:transcription cis-regulatory region binding"/>
    <property type="evidence" value="ECO:0007669"/>
    <property type="project" value="TreeGrafter"/>
</dbReference>
<comment type="caution">
    <text evidence="4">The sequence shown here is derived from an EMBL/GenBank/DDBJ whole genome shotgun (WGS) entry which is preliminary data.</text>
</comment>
<dbReference type="EMBL" id="LQIR01000034">
    <property type="protein sequence ID" value="KUI12278.1"/>
    <property type="molecule type" value="Genomic_DNA"/>
</dbReference>
<reference evidence="4 5" key="1">
    <citation type="submission" date="2016-01" db="EMBL/GenBank/DDBJ databases">
        <authorList>
            <consortium name="TB Trials Study Group"/>
            <person name="Sutton G."/>
            <person name="Brinkac L."/>
            <person name="Sanka R."/>
            <person name="Adams M."/>
            <person name="Lau E.L."/>
            <person name="Macaden R."/>
            <person name="Grewal H.M.S."/>
        </authorList>
    </citation>
    <scope>NUCLEOTIDE SEQUENCE [LARGE SCALE GENOMIC DNA]</scope>
    <source>
        <strain evidence="4 5">IS-1744</strain>
    </source>
</reference>